<keyword evidence="4" id="KW-1185">Reference proteome</keyword>
<feature type="domain" description="Factor of DNA methylation 1-5/IDN2" evidence="2">
    <location>
        <begin position="30"/>
        <end position="92"/>
    </location>
</feature>
<sequence length="97" mass="11144">MQLKVETKTGNRREMLRTSEEEGGDVEHILQDMEEIVDGADEKLVELKREWGEEVYRAVSVACVEAIEYTSSGRYTVPEFWNFKEGRKACVEAIEVS</sequence>
<name>A0A7J7P526_9MAGN</name>
<proteinExistence type="predicted"/>
<evidence type="ECO:0000259" key="2">
    <source>
        <dbReference type="Pfam" id="PF03469"/>
    </source>
</evidence>
<evidence type="ECO:0000256" key="1">
    <source>
        <dbReference type="SAM" id="MobiDB-lite"/>
    </source>
</evidence>
<organism evidence="3 4">
    <name type="scientific">Kingdonia uniflora</name>
    <dbReference type="NCBI Taxonomy" id="39325"/>
    <lineage>
        <taxon>Eukaryota</taxon>
        <taxon>Viridiplantae</taxon>
        <taxon>Streptophyta</taxon>
        <taxon>Embryophyta</taxon>
        <taxon>Tracheophyta</taxon>
        <taxon>Spermatophyta</taxon>
        <taxon>Magnoliopsida</taxon>
        <taxon>Ranunculales</taxon>
        <taxon>Circaeasteraceae</taxon>
        <taxon>Kingdonia</taxon>
    </lineage>
</organism>
<reference evidence="3 4" key="1">
    <citation type="journal article" date="2020" name="IScience">
        <title>Genome Sequencing of the Endangered Kingdonia uniflora (Circaeasteraceae, Ranunculales) Reveals Potential Mechanisms of Evolutionary Specialization.</title>
        <authorList>
            <person name="Sun Y."/>
            <person name="Deng T."/>
            <person name="Zhang A."/>
            <person name="Moore M.J."/>
            <person name="Landis J.B."/>
            <person name="Lin N."/>
            <person name="Zhang H."/>
            <person name="Zhang X."/>
            <person name="Huang J."/>
            <person name="Zhang X."/>
            <person name="Sun H."/>
            <person name="Wang H."/>
        </authorList>
    </citation>
    <scope>NUCLEOTIDE SEQUENCE [LARGE SCALE GENOMIC DNA]</scope>
    <source>
        <strain evidence="3">TB1705</strain>
        <tissue evidence="3">Leaf</tissue>
    </source>
</reference>
<gene>
    <name evidence="3" type="ORF">GIB67_029904</name>
</gene>
<feature type="region of interest" description="Disordered" evidence="1">
    <location>
        <begin position="1"/>
        <end position="23"/>
    </location>
</feature>
<accession>A0A7J7P526</accession>
<evidence type="ECO:0000313" key="3">
    <source>
        <dbReference type="EMBL" id="KAF6174557.1"/>
    </source>
</evidence>
<comment type="caution">
    <text evidence="3">The sequence shown here is derived from an EMBL/GenBank/DDBJ whole genome shotgun (WGS) entry which is preliminary data.</text>
</comment>
<dbReference type="PANTHER" id="PTHR21596:SF3">
    <property type="entry name" value="FACTOR OF DNA METHYLATION 1-RELATED"/>
    <property type="match status" value="1"/>
</dbReference>
<dbReference type="Proteomes" id="UP000541444">
    <property type="component" value="Unassembled WGS sequence"/>
</dbReference>
<dbReference type="GO" id="GO:0080188">
    <property type="term" value="P:gene silencing by siRNA-directed DNA methylation"/>
    <property type="evidence" value="ECO:0007669"/>
    <property type="project" value="InterPro"/>
</dbReference>
<dbReference type="OrthoDB" id="1934626at2759"/>
<dbReference type="PANTHER" id="PTHR21596">
    <property type="entry name" value="RIBONUCLEASE P SUBUNIT P38"/>
    <property type="match status" value="1"/>
</dbReference>
<evidence type="ECO:0000313" key="4">
    <source>
        <dbReference type="Proteomes" id="UP000541444"/>
    </source>
</evidence>
<dbReference type="Pfam" id="PF03469">
    <property type="entry name" value="XH"/>
    <property type="match status" value="1"/>
</dbReference>
<dbReference type="AlphaFoldDB" id="A0A7J7P526"/>
<dbReference type="InterPro" id="IPR005379">
    <property type="entry name" value="FDM1-5/IDN2_XH"/>
</dbReference>
<dbReference type="InterPro" id="IPR045177">
    <property type="entry name" value="FDM1-5/IDN2"/>
</dbReference>
<protein>
    <recommendedName>
        <fullName evidence="2">Factor of DNA methylation 1-5/IDN2 domain-containing protein</fullName>
    </recommendedName>
</protein>
<dbReference type="EMBL" id="JACGCM010000253">
    <property type="protein sequence ID" value="KAF6174557.1"/>
    <property type="molecule type" value="Genomic_DNA"/>
</dbReference>